<dbReference type="Gene3D" id="3.30.420.10">
    <property type="entry name" value="Ribonuclease H-like superfamily/Ribonuclease H"/>
    <property type="match status" value="1"/>
</dbReference>
<evidence type="ECO:0000313" key="2">
    <source>
        <dbReference type="Proteomes" id="UP000054047"/>
    </source>
</evidence>
<dbReference type="Proteomes" id="UP000054047">
    <property type="component" value="Unassembled WGS sequence"/>
</dbReference>
<keyword evidence="2" id="KW-1185">Reference proteome</keyword>
<name>A0A0C2H168_9BILA</name>
<accession>A0A0C2H168</accession>
<evidence type="ECO:0008006" key="3">
    <source>
        <dbReference type="Google" id="ProtNLM"/>
    </source>
</evidence>
<dbReference type="EMBL" id="KN727613">
    <property type="protein sequence ID" value="KIH65309.1"/>
    <property type="molecule type" value="Genomic_DNA"/>
</dbReference>
<dbReference type="InterPro" id="IPR036397">
    <property type="entry name" value="RNaseH_sf"/>
</dbReference>
<reference evidence="1 2" key="1">
    <citation type="submission" date="2013-12" db="EMBL/GenBank/DDBJ databases">
        <title>Draft genome of the parsitic nematode Ancylostoma duodenale.</title>
        <authorList>
            <person name="Mitreva M."/>
        </authorList>
    </citation>
    <scope>NUCLEOTIDE SEQUENCE [LARGE SCALE GENOMIC DNA]</scope>
    <source>
        <strain evidence="1 2">Zhejiang</strain>
    </source>
</reference>
<sequence>MVWGGTTSDGKTPPVYVDVGVKINNDIYLKSILDDVLELRQWCFQQDSAPAHKANVLQEWCHRELLDFIAGETWLSSSLDLNPPDFSVWSVVESKACSIRHQNLNKVKAVLTKAWLEKDSDYLRMTYDAFMIRLRRCFRAKGGYFE</sequence>
<gene>
    <name evidence="1" type="ORF">ANCDUO_04370</name>
</gene>
<dbReference type="GO" id="GO:0003676">
    <property type="term" value="F:nucleic acid binding"/>
    <property type="evidence" value="ECO:0007669"/>
    <property type="project" value="InterPro"/>
</dbReference>
<protein>
    <recommendedName>
        <fullName evidence="3">Tc1-like transposase DDE domain-containing protein</fullName>
    </recommendedName>
</protein>
<dbReference type="AlphaFoldDB" id="A0A0C2H168"/>
<organism evidence="1 2">
    <name type="scientific">Ancylostoma duodenale</name>
    <dbReference type="NCBI Taxonomy" id="51022"/>
    <lineage>
        <taxon>Eukaryota</taxon>
        <taxon>Metazoa</taxon>
        <taxon>Ecdysozoa</taxon>
        <taxon>Nematoda</taxon>
        <taxon>Chromadorea</taxon>
        <taxon>Rhabditida</taxon>
        <taxon>Rhabditina</taxon>
        <taxon>Rhabditomorpha</taxon>
        <taxon>Strongyloidea</taxon>
        <taxon>Ancylostomatidae</taxon>
        <taxon>Ancylostomatinae</taxon>
        <taxon>Ancylostoma</taxon>
    </lineage>
</organism>
<evidence type="ECO:0000313" key="1">
    <source>
        <dbReference type="EMBL" id="KIH65309.1"/>
    </source>
</evidence>
<dbReference type="OrthoDB" id="7951431at2759"/>
<dbReference type="PANTHER" id="PTHR46068">
    <property type="entry name" value="PROTEIN CBG27172"/>
    <property type="match status" value="1"/>
</dbReference>
<proteinExistence type="predicted"/>
<dbReference type="PANTHER" id="PTHR46068:SF1">
    <property type="entry name" value="TRANSPOSASE IS30-LIKE HTH DOMAIN-CONTAINING PROTEIN"/>
    <property type="match status" value="1"/>
</dbReference>